<dbReference type="InterPro" id="IPR047233">
    <property type="entry name" value="UAH_cupin"/>
</dbReference>
<dbReference type="CDD" id="cd20298">
    <property type="entry name" value="cupin_UAH"/>
    <property type="match status" value="1"/>
</dbReference>
<dbReference type="InterPro" id="IPR007247">
    <property type="entry name" value="Ureidogly_lyase"/>
</dbReference>
<evidence type="ECO:0000313" key="7">
    <source>
        <dbReference type="Proteomes" id="UP000717996"/>
    </source>
</evidence>
<evidence type="ECO:0000256" key="4">
    <source>
        <dbReference type="ARBA" id="ARBA00047684"/>
    </source>
</evidence>
<keyword evidence="3" id="KW-0456">Lyase</keyword>
<dbReference type="PANTHER" id="PTHR21221:SF1">
    <property type="entry name" value="UREIDOGLYCOLATE LYASE"/>
    <property type="match status" value="1"/>
</dbReference>
<evidence type="ECO:0000256" key="3">
    <source>
        <dbReference type="ARBA" id="ARBA00023239"/>
    </source>
</evidence>
<evidence type="ECO:0000313" key="6">
    <source>
        <dbReference type="EMBL" id="KAG1545092.1"/>
    </source>
</evidence>
<keyword evidence="2" id="KW-0659">Purine metabolism</keyword>
<dbReference type="Proteomes" id="UP000717996">
    <property type="component" value="Unassembled WGS sequence"/>
</dbReference>
<dbReference type="InterPro" id="IPR008979">
    <property type="entry name" value="Galactose-bd-like_sf"/>
</dbReference>
<dbReference type="GO" id="GO:0000256">
    <property type="term" value="P:allantoin catabolic process"/>
    <property type="evidence" value="ECO:0007669"/>
    <property type="project" value="InterPro"/>
</dbReference>
<evidence type="ECO:0000256" key="2">
    <source>
        <dbReference type="ARBA" id="ARBA00022631"/>
    </source>
</evidence>
<comment type="subunit">
    <text evidence="1">Homodimer.</text>
</comment>
<dbReference type="InterPro" id="IPR015908">
    <property type="entry name" value="Allantoicase_dom"/>
</dbReference>
<feature type="domain" description="Allantoicase" evidence="5">
    <location>
        <begin position="30"/>
        <end position="176"/>
    </location>
</feature>
<dbReference type="InterPro" id="IPR024060">
    <property type="entry name" value="Ureidoglycolate_lyase_dom_sf"/>
</dbReference>
<dbReference type="GO" id="GO:0050385">
    <property type="term" value="F:ureidoglycolate lyase activity"/>
    <property type="evidence" value="ECO:0007669"/>
    <property type="project" value="UniProtKB-EC"/>
</dbReference>
<dbReference type="InterPro" id="IPR011051">
    <property type="entry name" value="RmlC_Cupin_sf"/>
</dbReference>
<dbReference type="GO" id="GO:0006144">
    <property type="term" value="P:purine nucleobase metabolic process"/>
    <property type="evidence" value="ECO:0007669"/>
    <property type="project" value="UniProtKB-KW"/>
</dbReference>
<dbReference type="OrthoDB" id="10266039at2759"/>
<dbReference type="Gene3D" id="2.60.120.260">
    <property type="entry name" value="Galactose-binding domain-like"/>
    <property type="match status" value="1"/>
</dbReference>
<evidence type="ECO:0000256" key="1">
    <source>
        <dbReference type="ARBA" id="ARBA00011738"/>
    </source>
</evidence>
<dbReference type="Pfam" id="PF04115">
    <property type="entry name" value="Ureidogly_lyase"/>
    <property type="match status" value="1"/>
</dbReference>
<sequence>MTVKPKNISEQNFKASNLSKNHDLASFIFGSSVVAVTNNNFETAFRIIKLDPVKNVSSEDCSLKDGWSVKIKDKDNIEQCIIKLGQAGLVYGFDIDTSYFTAPENFSVSIEGAHHLTGNIQADDVLWISLLPRVNLDSCSHNFFELSEQPEVAYTHLRICCYSNGGIARIHAYGKSTYPISPRATIPQTLTAMPLTSEAYAPYGDVIHPPGARSKTGANQGTASKFHHVALINNLFPQGDGKMNVCIFRCKPAQQLPFTVKLLERHPYSTQAFIPMTSGGTRGYLVVVALNGIDDRPDLSTLKAFIATSTQGVNYRQGVWHHPMIALDSVTDFAVIVYENGIPKDDCNEVNVPHVLVRVPGFQANL</sequence>
<dbReference type="Pfam" id="PF03561">
    <property type="entry name" value="Allantoicase"/>
    <property type="match status" value="1"/>
</dbReference>
<dbReference type="GO" id="GO:0004037">
    <property type="term" value="F:allantoicase activity"/>
    <property type="evidence" value="ECO:0007669"/>
    <property type="project" value="InterPro"/>
</dbReference>
<dbReference type="Gene3D" id="2.60.120.480">
    <property type="entry name" value="Ureidoglycolate hydrolase"/>
    <property type="match status" value="1"/>
</dbReference>
<accession>A0A9P6YCS3</accession>
<comment type="caution">
    <text evidence="6">The sequence shown here is derived from an EMBL/GenBank/DDBJ whole genome shotgun (WGS) entry which is preliminary data.</text>
</comment>
<dbReference type="GO" id="GO:0004848">
    <property type="term" value="F:ureidoglycolate hydrolase activity"/>
    <property type="evidence" value="ECO:0007669"/>
    <property type="project" value="InterPro"/>
</dbReference>
<reference evidence="6" key="1">
    <citation type="journal article" date="2020" name="Microb. Genom.">
        <title>Genetic diversity of clinical and environmental Mucorales isolates obtained from an investigation of mucormycosis cases among solid organ transplant recipients.</title>
        <authorList>
            <person name="Nguyen M.H."/>
            <person name="Kaul D."/>
            <person name="Muto C."/>
            <person name="Cheng S.J."/>
            <person name="Richter R.A."/>
            <person name="Bruno V.M."/>
            <person name="Liu G."/>
            <person name="Beyhan S."/>
            <person name="Sundermann A.J."/>
            <person name="Mounaud S."/>
            <person name="Pasculle A.W."/>
            <person name="Nierman W.C."/>
            <person name="Driscoll E."/>
            <person name="Cumbie R."/>
            <person name="Clancy C.J."/>
            <person name="Dupont C.L."/>
        </authorList>
    </citation>
    <scope>NUCLEOTIDE SEQUENCE</scope>
    <source>
        <strain evidence="6">GL16</strain>
    </source>
</reference>
<comment type="catalytic activity">
    <reaction evidence="4">
        <text>(S)-ureidoglycolate = urea + glyoxylate</text>
        <dbReference type="Rhea" id="RHEA:11304"/>
        <dbReference type="ChEBI" id="CHEBI:16199"/>
        <dbReference type="ChEBI" id="CHEBI:36655"/>
        <dbReference type="ChEBI" id="CHEBI:57296"/>
        <dbReference type="EC" id="4.3.2.3"/>
    </reaction>
</comment>
<dbReference type="EMBL" id="JAANIT010000712">
    <property type="protein sequence ID" value="KAG1545092.1"/>
    <property type="molecule type" value="Genomic_DNA"/>
</dbReference>
<proteinExistence type="predicted"/>
<protein>
    <recommendedName>
        <fullName evidence="5">Allantoicase domain-containing protein</fullName>
    </recommendedName>
</protein>
<gene>
    <name evidence="6" type="ORF">G6F51_005672</name>
</gene>
<evidence type="ECO:0000259" key="5">
    <source>
        <dbReference type="Pfam" id="PF03561"/>
    </source>
</evidence>
<organism evidence="6 7">
    <name type="scientific">Rhizopus oryzae</name>
    <name type="common">Mucormycosis agent</name>
    <name type="synonym">Rhizopus arrhizus var. delemar</name>
    <dbReference type="NCBI Taxonomy" id="64495"/>
    <lineage>
        <taxon>Eukaryota</taxon>
        <taxon>Fungi</taxon>
        <taxon>Fungi incertae sedis</taxon>
        <taxon>Mucoromycota</taxon>
        <taxon>Mucoromycotina</taxon>
        <taxon>Mucoromycetes</taxon>
        <taxon>Mucorales</taxon>
        <taxon>Mucorineae</taxon>
        <taxon>Rhizopodaceae</taxon>
        <taxon>Rhizopus</taxon>
    </lineage>
</organism>
<name>A0A9P6YCS3_RHIOR</name>
<dbReference type="PANTHER" id="PTHR21221">
    <property type="entry name" value="UREIDOGLYCOLATE HYDROLASE"/>
    <property type="match status" value="1"/>
</dbReference>
<dbReference type="SUPFAM" id="SSF49785">
    <property type="entry name" value="Galactose-binding domain-like"/>
    <property type="match status" value="1"/>
</dbReference>
<dbReference type="AlphaFoldDB" id="A0A9P6YCS3"/>
<dbReference type="SUPFAM" id="SSF51182">
    <property type="entry name" value="RmlC-like cupins"/>
    <property type="match status" value="1"/>
</dbReference>